<evidence type="ECO:0000313" key="3">
    <source>
        <dbReference type="Proteomes" id="UP001518989"/>
    </source>
</evidence>
<dbReference type="EMBL" id="JACTNG010000006">
    <property type="protein sequence ID" value="MBO1079786.1"/>
    <property type="molecule type" value="Genomic_DNA"/>
</dbReference>
<dbReference type="InterPro" id="IPR011681">
    <property type="entry name" value="GcrA"/>
</dbReference>
<dbReference type="PRINTS" id="PR01217">
    <property type="entry name" value="PRICHEXTENSN"/>
</dbReference>
<feature type="compositionally biased region" description="Pro residues" evidence="1">
    <location>
        <begin position="71"/>
        <end position="137"/>
    </location>
</feature>
<accession>A0ABS3KQP0</accession>
<proteinExistence type="predicted"/>
<protein>
    <submittedName>
        <fullName evidence="2">GcrA cell cycle regulator</fullName>
    </submittedName>
</protein>
<dbReference type="Proteomes" id="UP001518989">
    <property type="component" value="Unassembled WGS sequence"/>
</dbReference>
<dbReference type="Pfam" id="PF07750">
    <property type="entry name" value="GcrA"/>
    <property type="match status" value="1"/>
</dbReference>
<organism evidence="2 3">
    <name type="scientific">Roseomonas haemaphysalidis</name>
    <dbReference type="NCBI Taxonomy" id="2768162"/>
    <lineage>
        <taxon>Bacteria</taxon>
        <taxon>Pseudomonadati</taxon>
        <taxon>Pseudomonadota</taxon>
        <taxon>Alphaproteobacteria</taxon>
        <taxon>Acetobacterales</taxon>
        <taxon>Roseomonadaceae</taxon>
        <taxon>Roseomonas</taxon>
    </lineage>
</organism>
<feature type="region of interest" description="Disordered" evidence="1">
    <location>
        <begin position="44"/>
        <end position="157"/>
    </location>
</feature>
<evidence type="ECO:0000256" key="1">
    <source>
        <dbReference type="SAM" id="MobiDB-lite"/>
    </source>
</evidence>
<keyword evidence="3" id="KW-1185">Reference proteome</keyword>
<name>A0ABS3KQP0_9PROT</name>
<evidence type="ECO:0000313" key="2">
    <source>
        <dbReference type="EMBL" id="MBO1079786.1"/>
    </source>
</evidence>
<reference evidence="2 3" key="1">
    <citation type="submission" date="2020-09" db="EMBL/GenBank/DDBJ databases">
        <title>Roseomonas.</title>
        <authorList>
            <person name="Zhu W."/>
        </authorList>
    </citation>
    <scope>NUCLEOTIDE SEQUENCE [LARGE SCALE GENOMIC DNA]</scope>
    <source>
        <strain evidence="2 3">573</strain>
    </source>
</reference>
<feature type="compositionally biased region" description="Low complexity" evidence="1">
    <location>
        <begin position="138"/>
        <end position="148"/>
    </location>
</feature>
<gene>
    <name evidence="2" type="ORF">IAI61_12170</name>
</gene>
<sequence>MDWTPEAIEALRGYWAEGHSTAEIGRRMGISKNAVVGKAHRLVLPPRPSPIRREPASGTAPAAAAVAPVAQPAPQPASPATATPPAPRPQPAPAPQPVAAQPPPAPRPAPAPVAPRPAPPPVAAAPARKPAPPPPARAMPAVVRPFPRSTSRSCCWPIGEPGTPGFRFCTAEAMGTKPYCAEHAAIAYVKVRDRREDAA</sequence>
<feature type="compositionally biased region" description="Low complexity" evidence="1">
    <location>
        <begin position="60"/>
        <end position="70"/>
    </location>
</feature>
<comment type="caution">
    <text evidence="2">The sequence shown here is derived from an EMBL/GenBank/DDBJ whole genome shotgun (WGS) entry which is preliminary data.</text>
</comment>
<dbReference type="RefSeq" id="WP_207417528.1">
    <property type="nucleotide sequence ID" value="NZ_CP061177.1"/>
</dbReference>